<dbReference type="SUPFAM" id="SSF103025">
    <property type="entry name" value="Folate-binding domain"/>
    <property type="match status" value="1"/>
</dbReference>
<dbReference type="InterPro" id="IPR027266">
    <property type="entry name" value="TrmE/GcvT-like"/>
</dbReference>
<evidence type="ECO:0000313" key="2">
    <source>
        <dbReference type="EMBL" id="AZL58361.1"/>
    </source>
</evidence>
<dbReference type="OrthoDB" id="7350722at2"/>
<accession>A0A3S8U435</accession>
<dbReference type="RefSeq" id="WP_125324562.1">
    <property type="nucleotide sequence ID" value="NZ_CP034328.1"/>
</dbReference>
<dbReference type="AlphaFoldDB" id="A0A3S8U435"/>
<dbReference type="Pfam" id="PF01571">
    <property type="entry name" value="GCV_T"/>
    <property type="match status" value="1"/>
</dbReference>
<sequence length="182" mass="18741">MPELIAKSALEGQSPLTLGGVTLAEVSVGPITSISILPGGAKAVAKGLKGLGLTFPAPNAFVEKAGVRIIWTGRDQAFLVGGEAPALEGAAITDQSDGWAVLALSGVGAVDVLARLVPLDLRLSACPVGRAFRAPVNHMNAVIVRSGDYAFEIMVFRSMARTAWHELAAAMEAMAARAALKP</sequence>
<dbReference type="Gene3D" id="3.30.1360.120">
    <property type="entry name" value="Probable tRNA modification gtpase trme, domain 1"/>
    <property type="match status" value="1"/>
</dbReference>
<keyword evidence="3" id="KW-1185">Reference proteome</keyword>
<dbReference type="Gene3D" id="3.30.70.1520">
    <property type="entry name" value="Heterotetrameric sarcosine oxidase"/>
    <property type="match status" value="1"/>
</dbReference>
<protein>
    <submittedName>
        <fullName evidence="2">Sarcosine oxidase subunit gamma</fullName>
    </submittedName>
</protein>
<name>A0A3S8U435_9RHOB</name>
<dbReference type="KEGG" id="taw:EI545_05635"/>
<feature type="domain" description="GCVT N-terminal" evidence="1">
    <location>
        <begin position="89"/>
        <end position="176"/>
    </location>
</feature>
<evidence type="ECO:0000313" key="3">
    <source>
        <dbReference type="Proteomes" id="UP000282002"/>
    </source>
</evidence>
<dbReference type="InterPro" id="IPR006222">
    <property type="entry name" value="GCVT_N"/>
</dbReference>
<gene>
    <name evidence="2" type="ORF">EI545_05635</name>
</gene>
<dbReference type="EMBL" id="CP034328">
    <property type="protein sequence ID" value="AZL58361.1"/>
    <property type="molecule type" value="Genomic_DNA"/>
</dbReference>
<dbReference type="Proteomes" id="UP000282002">
    <property type="component" value="Chromosome"/>
</dbReference>
<proteinExistence type="predicted"/>
<organism evidence="2 3">
    <name type="scientific">Tabrizicola piscis</name>
    <dbReference type="NCBI Taxonomy" id="2494374"/>
    <lineage>
        <taxon>Bacteria</taxon>
        <taxon>Pseudomonadati</taxon>
        <taxon>Pseudomonadota</taxon>
        <taxon>Alphaproteobacteria</taxon>
        <taxon>Rhodobacterales</taxon>
        <taxon>Paracoccaceae</taxon>
        <taxon>Tabrizicola</taxon>
    </lineage>
</organism>
<reference evidence="2 3" key="1">
    <citation type="submission" date="2018-12" db="EMBL/GenBank/DDBJ databases">
        <title>Complete genome sequencing of Tabrizicola sp. K13M18.</title>
        <authorList>
            <person name="Bae J.-W."/>
        </authorList>
    </citation>
    <scope>NUCLEOTIDE SEQUENCE [LARGE SCALE GENOMIC DNA]</scope>
    <source>
        <strain evidence="2 3">K13M18</strain>
    </source>
</reference>
<evidence type="ECO:0000259" key="1">
    <source>
        <dbReference type="Pfam" id="PF01571"/>
    </source>
</evidence>